<organism evidence="1 2">
    <name type="scientific">Caerostris extrusa</name>
    <name type="common">Bark spider</name>
    <name type="synonym">Caerostris bankana</name>
    <dbReference type="NCBI Taxonomy" id="172846"/>
    <lineage>
        <taxon>Eukaryota</taxon>
        <taxon>Metazoa</taxon>
        <taxon>Ecdysozoa</taxon>
        <taxon>Arthropoda</taxon>
        <taxon>Chelicerata</taxon>
        <taxon>Arachnida</taxon>
        <taxon>Araneae</taxon>
        <taxon>Araneomorphae</taxon>
        <taxon>Entelegynae</taxon>
        <taxon>Araneoidea</taxon>
        <taxon>Araneidae</taxon>
        <taxon>Caerostris</taxon>
    </lineage>
</organism>
<reference evidence="1 2" key="1">
    <citation type="submission" date="2021-06" db="EMBL/GenBank/DDBJ databases">
        <title>Caerostris extrusa draft genome.</title>
        <authorList>
            <person name="Kono N."/>
            <person name="Arakawa K."/>
        </authorList>
    </citation>
    <scope>NUCLEOTIDE SEQUENCE [LARGE SCALE GENOMIC DNA]</scope>
</reference>
<proteinExistence type="predicted"/>
<protein>
    <submittedName>
        <fullName evidence="1">Uncharacterized protein</fullName>
    </submittedName>
</protein>
<name>A0AAV4Q1K1_CAEEX</name>
<evidence type="ECO:0000313" key="2">
    <source>
        <dbReference type="Proteomes" id="UP001054945"/>
    </source>
</evidence>
<sequence>MNFKTSPVLDKGKKERAGRLSFVHVTKAKKSHIEQVPLMNGLGAWDPTTTSKSVRGVKQTELTVKQQECCLVLPLTY</sequence>
<dbReference type="AlphaFoldDB" id="A0AAV4Q1K1"/>
<comment type="caution">
    <text evidence="1">The sequence shown here is derived from an EMBL/GenBank/DDBJ whole genome shotgun (WGS) entry which is preliminary data.</text>
</comment>
<keyword evidence="2" id="KW-1185">Reference proteome</keyword>
<evidence type="ECO:0000313" key="1">
    <source>
        <dbReference type="EMBL" id="GIY01293.1"/>
    </source>
</evidence>
<accession>A0AAV4Q1K1</accession>
<gene>
    <name evidence="1" type="ORF">CEXT_782291</name>
</gene>
<dbReference type="EMBL" id="BPLR01005294">
    <property type="protein sequence ID" value="GIY01293.1"/>
    <property type="molecule type" value="Genomic_DNA"/>
</dbReference>
<dbReference type="Proteomes" id="UP001054945">
    <property type="component" value="Unassembled WGS sequence"/>
</dbReference>